<proteinExistence type="predicted"/>
<organism evidence="1 2">
    <name type="scientific">Macroventuria anomochaeta</name>
    <dbReference type="NCBI Taxonomy" id="301207"/>
    <lineage>
        <taxon>Eukaryota</taxon>
        <taxon>Fungi</taxon>
        <taxon>Dikarya</taxon>
        <taxon>Ascomycota</taxon>
        <taxon>Pezizomycotina</taxon>
        <taxon>Dothideomycetes</taxon>
        <taxon>Pleosporomycetidae</taxon>
        <taxon>Pleosporales</taxon>
        <taxon>Pleosporineae</taxon>
        <taxon>Didymellaceae</taxon>
        <taxon>Macroventuria</taxon>
    </lineage>
</organism>
<dbReference type="EMBL" id="MU006733">
    <property type="protein sequence ID" value="KAF2624058.1"/>
    <property type="molecule type" value="Genomic_DNA"/>
</dbReference>
<accession>A0ACB6RQQ1</accession>
<keyword evidence="2" id="KW-1185">Reference proteome</keyword>
<evidence type="ECO:0000313" key="2">
    <source>
        <dbReference type="Proteomes" id="UP000799754"/>
    </source>
</evidence>
<name>A0ACB6RQQ1_9PLEO</name>
<reference evidence="1" key="1">
    <citation type="journal article" date="2020" name="Stud. Mycol.">
        <title>101 Dothideomycetes genomes: a test case for predicting lifestyles and emergence of pathogens.</title>
        <authorList>
            <person name="Haridas S."/>
            <person name="Albert R."/>
            <person name="Binder M."/>
            <person name="Bloem J."/>
            <person name="Labutti K."/>
            <person name="Salamov A."/>
            <person name="Andreopoulos B."/>
            <person name="Baker S."/>
            <person name="Barry K."/>
            <person name="Bills G."/>
            <person name="Bluhm B."/>
            <person name="Cannon C."/>
            <person name="Castanera R."/>
            <person name="Culley D."/>
            <person name="Daum C."/>
            <person name="Ezra D."/>
            <person name="Gonzalez J."/>
            <person name="Henrissat B."/>
            <person name="Kuo A."/>
            <person name="Liang C."/>
            <person name="Lipzen A."/>
            <person name="Lutzoni F."/>
            <person name="Magnuson J."/>
            <person name="Mondo S."/>
            <person name="Nolan M."/>
            <person name="Ohm R."/>
            <person name="Pangilinan J."/>
            <person name="Park H.-J."/>
            <person name="Ramirez L."/>
            <person name="Alfaro M."/>
            <person name="Sun H."/>
            <person name="Tritt A."/>
            <person name="Yoshinaga Y."/>
            <person name="Zwiers L.-H."/>
            <person name="Turgeon B."/>
            <person name="Goodwin S."/>
            <person name="Spatafora J."/>
            <person name="Crous P."/>
            <person name="Grigoriev I."/>
        </authorList>
    </citation>
    <scope>NUCLEOTIDE SEQUENCE</scope>
    <source>
        <strain evidence="1">CBS 525.71</strain>
    </source>
</reference>
<protein>
    <submittedName>
        <fullName evidence="1">Uncharacterized protein</fullName>
    </submittedName>
</protein>
<comment type="caution">
    <text evidence="1">The sequence shown here is derived from an EMBL/GenBank/DDBJ whole genome shotgun (WGS) entry which is preliminary data.</text>
</comment>
<dbReference type="Proteomes" id="UP000799754">
    <property type="component" value="Unassembled WGS sequence"/>
</dbReference>
<sequence>MAALPSPQSRSSRPSMPVAPMQSLSQADATIKELRSHMGDDVGLLSYLPDEKVRTAPFDNKAETGGHPLSTRILFGKIKQEQSNHKGVWALLHKKPGSSRPLECRLKIFSQLGELEEPITLEEAIEQASPTAAFACLEAQHGRFDRAHLSAVLRYYFILQKLQLTSPWPVSDIFISELKSACKVAKANAEKNVLQSTGTEAVTVVRTQIPNSIAPLKSPKSTLPQAKPGEMYTGSHKAIKGFHPASALPRNDKQQINAVAKSKSVRVTAQANLQHQGVEDTKPILAELLFGKAAENLNENEAREKRLTKNTERQTALRIELEELEEETEMLKTTLRQSKAERKRLRTSLSARDLAFLQLGQDLAHGGAKRMRFDDSSEE</sequence>
<evidence type="ECO:0000313" key="1">
    <source>
        <dbReference type="EMBL" id="KAF2624058.1"/>
    </source>
</evidence>
<gene>
    <name evidence="1" type="ORF">BU25DRAFT_461551</name>
</gene>